<evidence type="ECO:0000313" key="1">
    <source>
        <dbReference type="EMBL" id="BAO45783.1"/>
    </source>
</evidence>
<dbReference type="InterPro" id="IPR010181">
    <property type="entry name" value="CGCAxxGCC_motif"/>
</dbReference>
<dbReference type="Pfam" id="PF09719">
    <property type="entry name" value="C_GCAxxG_C_C"/>
    <property type="match status" value="1"/>
</dbReference>
<dbReference type="Proteomes" id="UP000031631">
    <property type="component" value="Plasmid pTBH13"/>
</dbReference>
<keyword evidence="1" id="KW-0614">Plasmid</keyword>
<proteinExistence type="predicted"/>
<organism evidence="1 2">
    <name type="scientific">Thiolapillus brandeum</name>
    <dbReference type="NCBI Taxonomy" id="1076588"/>
    <lineage>
        <taxon>Bacteria</taxon>
        <taxon>Pseudomonadati</taxon>
        <taxon>Pseudomonadota</taxon>
        <taxon>Gammaproteobacteria</taxon>
        <taxon>Chromatiales</taxon>
        <taxon>Sedimenticolaceae</taxon>
        <taxon>Thiolapillus</taxon>
    </lineage>
</organism>
<dbReference type="EMBL" id="AP012275">
    <property type="protein sequence ID" value="BAO45783.1"/>
    <property type="molecule type" value="Genomic_DNA"/>
</dbReference>
<dbReference type="AlphaFoldDB" id="A0A7U6GLI7"/>
<accession>A0A7U6GLI7</accession>
<reference evidence="1 2" key="1">
    <citation type="journal article" date="2014" name="PLoS ONE">
        <title>Physiological and genomic features of a novel sulfur-oxidizing gammaproteobacterium belonging to a previously uncultivated symbiotic lineage isolated from a hydrothermal vent.</title>
        <authorList>
            <person name="Nunoura T."/>
            <person name="Takaki Y."/>
            <person name="Kazama H."/>
            <person name="Kakuta J."/>
            <person name="Shimamura S."/>
            <person name="Makita H."/>
            <person name="Hirai M."/>
            <person name="Miyazaki M."/>
            <person name="Takai K."/>
        </authorList>
    </citation>
    <scope>NUCLEOTIDE SEQUENCE [LARGE SCALE GENOMIC DNA]</scope>
    <source>
        <strain evidence="1 2">Hiromi1</strain>
        <plasmid evidence="1">pTBH13</plasmid>
    </source>
</reference>
<protein>
    <recommendedName>
        <fullName evidence="3">C_GCAxxG_C_C family protein</fullName>
    </recommendedName>
</protein>
<evidence type="ECO:0008006" key="3">
    <source>
        <dbReference type="Google" id="ProtNLM"/>
    </source>
</evidence>
<keyword evidence="2" id="KW-1185">Reference proteome</keyword>
<geneLocation type="plasmid" evidence="2">
    <name>pTBH13 DNA</name>
</geneLocation>
<dbReference type="KEGG" id="tbn:TBH_P210"/>
<name>A0A7U6GLI7_9GAMM</name>
<sequence>MCGALTGGILALNVVFGRSSSEESVEENYIAVQSLMNKFKNEFGTTNCQELLDCDLGSKEGQQTFNENNLHLKCREYTGKVTQLAREIINNAKKP</sequence>
<gene>
    <name evidence="1" type="ORF">TBH_P210</name>
</gene>
<evidence type="ECO:0000313" key="2">
    <source>
        <dbReference type="Proteomes" id="UP000031631"/>
    </source>
</evidence>